<dbReference type="PROSITE" id="PS50980">
    <property type="entry name" value="COA_CT_NTER"/>
    <property type="match status" value="1"/>
</dbReference>
<evidence type="ECO:0000313" key="4">
    <source>
        <dbReference type="Proteomes" id="UP000252174"/>
    </source>
</evidence>
<dbReference type="Proteomes" id="UP000252174">
    <property type="component" value="Unassembled WGS sequence"/>
</dbReference>
<dbReference type="EMBL" id="QPJU01000001">
    <property type="protein sequence ID" value="RCX11723.1"/>
    <property type="molecule type" value="Genomic_DNA"/>
</dbReference>
<dbReference type="FunFam" id="3.90.226.10:FF:000046">
    <property type="entry name" value="Geranyl-CoA carboxylase beta subunit"/>
    <property type="match status" value="1"/>
</dbReference>
<keyword evidence="4" id="KW-1185">Reference proteome</keyword>
<dbReference type="FunFam" id="3.90.226.10:FF:000004">
    <property type="entry name" value="Methylcrotonoyl-CoA carboxylase beta chain"/>
    <property type="match status" value="1"/>
</dbReference>
<evidence type="ECO:0000259" key="1">
    <source>
        <dbReference type="PROSITE" id="PS50980"/>
    </source>
</evidence>
<gene>
    <name evidence="3" type="ORF">DFR45_101252</name>
</gene>
<dbReference type="Gene3D" id="3.90.226.10">
    <property type="entry name" value="2-enoyl-CoA Hydratase, Chain A, domain 1"/>
    <property type="match status" value="2"/>
</dbReference>
<evidence type="ECO:0000313" key="3">
    <source>
        <dbReference type="EMBL" id="RCX11723.1"/>
    </source>
</evidence>
<dbReference type="RefSeq" id="WP_114481885.1">
    <property type="nucleotide sequence ID" value="NZ_QPJU01000001.1"/>
</dbReference>
<dbReference type="PANTHER" id="PTHR22855">
    <property type="entry name" value="ACETYL, PROPIONYL, PYRUVATE, AND GLUTACONYL CARBOXYLASE-RELATED"/>
    <property type="match status" value="1"/>
</dbReference>
<dbReference type="InterPro" id="IPR011763">
    <property type="entry name" value="COA_CT_C"/>
</dbReference>
<dbReference type="InterPro" id="IPR045190">
    <property type="entry name" value="MCCB/AccD1-like"/>
</dbReference>
<feature type="domain" description="CoA carboxyltransferase N-terminal" evidence="1">
    <location>
        <begin position="22"/>
        <end position="278"/>
    </location>
</feature>
<proteinExistence type="predicted"/>
<dbReference type="PANTHER" id="PTHR22855:SF13">
    <property type="entry name" value="METHYLCROTONOYL-COA CARBOXYLASE BETA CHAIN, MITOCHONDRIAL"/>
    <property type="match status" value="1"/>
</dbReference>
<sequence>MTAMVSNVSVHTDEFRRNREAYEARIAELHERRARALAGGPEKARRLHKQRKQLLPRERLAAVLDPGSPFLEFGQLAGDGLYEGVPPGGSIITGVGLVSGRPCMIMIHDATVKGGTYYGITAKKHVRAQMFAWQHRLPCITMVQSGGANLPEQEFIFPDDGQFGSIFYNQIRMSAEGITQIATVHGPSTAGGAYLPALCDEAVIVRNQGAMFLGGPQLVYAATKEVVDVETLGGGEMHSRISGVTDHLAENDAHAIAIVRGIVANLGTGPRQRWDVAPPLPPRHDPREIYGIVSADTRHPTDNREVLLRLIDDSDLQEFKPLYGDTMICGFARIKGFQIGILANNGVIFSESAIKGAHFIELCCQRDIPLLFMADVSGFMVGQAVEQQGIAKHGAKFMTAMASANVPRYTLITGGSYAAAYLAMCGRPFKPNVMMMWPTGRAALMGPEQAATTLTMVRENIHEREGTSWSEEEKERFKQPIREQFERFASPYNYAAHLWCDMVIEPTETRDTMALLLELAGRLPAKETHFGVFRM</sequence>
<evidence type="ECO:0000259" key="2">
    <source>
        <dbReference type="PROSITE" id="PS50989"/>
    </source>
</evidence>
<reference evidence="3 4" key="1">
    <citation type="submission" date="2018-07" db="EMBL/GenBank/DDBJ databases">
        <title>Genomic Encyclopedia of Type Strains, Phase IV (KMG-IV): sequencing the most valuable type-strain genomes for metagenomic binning, comparative biology and taxonomic classification.</title>
        <authorList>
            <person name="Goeker M."/>
        </authorList>
    </citation>
    <scope>NUCLEOTIDE SEQUENCE [LARGE SCALE GENOMIC DNA]</scope>
    <source>
        <strain evidence="3 4">DSM 100911</strain>
    </source>
</reference>
<dbReference type="GO" id="GO:0004485">
    <property type="term" value="F:methylcrotonoyl-CoA carboxylase activity"/>
    <property type="evidence" value="ECO:0007669"/>
    <property type="project" value="TreeGrafter"/>
</dbReference>
<protein>
    <submittedName>
        <fullName evidence="3">3-methylcrotonyl-CoA carboxylase beta subunit</fullName>
    </submittedName>
</protein>
<dbReference type="GO" id="GO:1905202">
    <property type="term" value="C:methylcrotonoyl-CoA carboxylase complex"/>
    <property type="evidence" value="ECO:0007669"/>
    <property type="project" value="TreeGrafter"/>
</dbReference>
<dbReference type="AlphaFoldDB" id="A0A369ARS1"/>
<dbReference type="InterPro" id="IPR029045">
    <property type="entry name" value="ClpP/crotonase-like_dom_sf"/>
</dbReference>
<organism evidence="3 4">
    <name type="scientific">Extensimonas vulgaris</name>
    <dbReference type="NCBI Taxonomy" id="1031594"/>
    <lineage>
        <taxon>Bacteria</taxon>
        <taxon>Pseudomonadati</taxon>
        <taxon>Pseudomonadota</taxon>
        <taxon>Betaproteobacteria</taxon>
        <taxon>Burkholderiales</taxon>
        <taxon>Comamonadaceae</taxon>
        <taxon>Extensimonas</taxon>
    </lineage>
</organism>
<name>A0A369ARS1_9BURK</name>
<dbReference type="SUPFAM" id="SSF52096">
    <property type="entry name" value="ClpP/crotonase"/>
    <property type="match status" value="2"/>
</dbReference>
<comment type="caution">
    <text evidence="3">The sequence shown here is derived from an EMBL/GenBank/DDBJ whole genome shotgun (WGS) entry which is preliminary data.</text>
</comment>
<dbReference type="Pfam" id="PF01039">
    <property type="entry name" value="Carboxyl_trans"/>
    <property type="match status" value="1"/>
</dbReference>
<dbReference type="InterPro" id="IPR034733">
    <property type="entry name" value="AcCoA_carboxyl_beta"/>
</dbReference>
<dbReference type="PROSITE" id="PS50989">
    <property type="entry name" value="COA_CT_CTER"/>
    <property type="match status" value="1"/>
</dbReference>
<dbReference type="InterPro" id="IPR011762">
    <property type="entry name" value="COA_CT_N"/>
</dbReference>
<feature type="domain" description="CoA carboxyltransferase C-terminal" evidence="2">
    <location>
        <begin position="278"/>
        <end position="527"/>
    </location>
</feature>
<dbReference type="OrthoDB" id="9803706at2"/>
<dbReference type="GO" id="GO:0006552">
    <property type="term" value="P:L-leucine catabolic process"/>
    <property type="evidence" value="ECO:0007669"/>
    <property type="project" value="TreeGrafter"/>
</dbReference>
<accession>A0A369ARS1</accession>